<organism evidence="2 3">
    <name type="scientific">Oryzias melastigma</name>
    <name type="common">Marine medaka</name>
    <dbReference type="NCBI Taxonomy" id="30732"/>
    <lineage>
        <taxon>Eukaryota</taxon>
        <taxon>Metazoa</taxon>
        <taxon>Chordata</taxon>
        <taxon>Craniata</taxon>
        <taxon>Vertebrata</taxon>
        <taxon>Euteleostomi</taxon>
        <taxon>Actinopterygii</taxon>
        <taxon>Neopterygii</taxon>
        <taxon>Teleostei</taxon>
        <taxon>Neoteleostei</taxon>
        <taxon>Acanthomorphata</taxon>
        <taxon>Ovalentaria</taxon>
        <taxon>Atherinomorphae</taxon>
        <taxon>Beloniformes</taxon>
        <taxon>Adrianichthyidae</taxon>
        <taxon>Oryziinae</taxon>
        <taxon>Oryzias</taxon>
    </lineage>
</organism>
<dbReference type="EMBL" id="WKFB01000384">
    <property type="protein sequence ID" value="KAF6724780.1"/>
    <property type="molecule type" value="Genomic_DNA"/>
</dbReference>
<feature type="non-terminal residue" evidence="2">
    <location>
        <position position="89"/>
    </location>
</feature>
<evidence type="ECO:0000256" key="1">
    <source>
        <dbReference type="SAM" id="MobiDB-lite"/>
    </source>
</evidence>
<sequence>SPLRYESQVAEEAHAQTEAQKEKDEAEVQVSCPRPPSWSPLSLGNENGTILSLSPQSKQRAAVSGATSNLSVPVITSSAASDSMITCDQ</sequence>
<gene>
    <name evidence="2" type="ORF">FQA47_009760</name>
</gene>
<evidence type="ECO:0000313" key="3">
    <source>
        <dbReference type="Proteomes" id="UP000646548"/>
    </source>
</evidence>
<evidence type="ECO:0000313" key="2">
    <source>
        <dbReference type="EMBL" id="KAF6724780.1"/>
    </source>
</evidence>
<dbReference type="Proteomes" id="UP000646548">
    <property type="component" value="Unassembled WGS sequence"/>
</dbReference>
<accession>A0A834C8N6</accession>
<proteinExistence type="predicted"/>
<feature type="region of interest" description="Disordered" evidence="1">
    <location>
        <begin position="1"/>
        <end position="45"/>
    </location>
</feature>
<dbReference type="AlphaFoldDB" id="A0A834C8N6"/>
<name>A0A834C8N6_ORYME</name>
<comment type="caution">
    <text evidence="2">The sequence shown here is derived from an EMBL/GenBank/DDBJ whole genome shotgun (WGS) entry which is preliminary data.</text>
</comment>
<feature type="compositionally biased region" description="Basic and acidic residues" evidence="1">
    <location>
        <begin position="11"/>
        <end position="26"/>
    </location>
</feature>
<reference evidence="2" key="1">
    <citation type="journal article" name="BMC Genomics">
        <title>Long-read sequencing and de novo genome assembly of marine medaka (Oryzias melastigma).</title>
        <authorList>
            <person name="Liang P."/>
            <person name="Saqib H.S.A."/>
            <person name="Ni X."/>
            <person name="Shen Y."/>
        </authorList>
    </citation>
    <scope>NUCLEOTIDE SEQUENCE</scope>
    <source>
        <strain evidence="2">Bigg-433</strain>
    </source>
</reference>
<protein>
    <submittedName>
        <fullName evidence="2">Uncharacterized protein</fullName>
    </submittedName>
</protein>